<reference evidence="3" key="3">
    <citation type="submission" date="2017-01" db="EMBL/GenBank/DDBJ databases">
        <authorList>
            <person name="Varghese N."/>
            <person name="Submissions S."/>
        </authorList>
    </citation>
    <scope>NUCLEOTIDE SEQUENCE [LARGE SCALE GENOMIC DNA]</scope>
    <source>
        <strain evidence="3">DSM 21068</strain>
    </source>
</reference>
<proteinExistence type="predicted"/>
<dbReference type="Proteomes" id="UP000238314">
    <property type="component" value="Unassembled WGS sequence"/>
</dbReference>
<dbReference type="RefSeq" id="WP_076449374.1">
    <property type="nucleotide sequence ID" value="NZ_FTOJ01000001.1"/>
</dbReference>
<keyword evidence="4" id="KW-1185">Reference proteome</keyword>
<evidence type="ECO:0000313" key="2">
    <source>
        <dbReference type="EMBL" id="SIS59462.1"/>
    </source>
</evidence>
<dbReference type="OrthoDB" id="1232270at2"/>
<dbReference type="AlphaFoldDB" id="A0A1N7KD33"/>
<reference evidence="2" key="2">
    <citation type="submission" date="2017-01" db="EMBL/GenBank/DDBJ databases">
        <authorList>
            <person name="Mah S.A."/>
            <person name="Swanson W.J."/>
            <person name="Moy G.W."/>
            <person name="Vacquier V.D."/>
        </authorList>
    </citation>
    <scope>NUCLEOTIDE SEQUENCE [LARGE SCALE GENOMIC DNA]</scope>
    <source>
        <strain evidence="2">DSM 21068</strain>
    </source>
</reference>
<dbReference type="STRING" id="551459.SAMN05421796_101465"/>
<evidence type="ECO:0000313" key="3">
    <source>
        <dbReference type="Proteomes" id="UP000186246"/>
    </source>
</evidence>
<name>A0A1N7KD33_9FLAO</name>
<evidence type="ECO:0000313" key="4">
    <source>
        <dbReference type="Proteomes" id="UP000238314"/>
    </source>
</evidence>
<dbReference type="EMBL" id="MUGO01000003">
    <property type="protein sequence ID" value="PQA96371.1"/>
    <property type="molecule type" value="Genomic_DNA"/>
</dbReference>
<evidence type="ECO:0000313" key="1">
    <source>
        <dbReference type="EMBL" id="PQA96371.1"/>
    </source>
</evidence>
<gene>
    <name evidence="1" type="ORF">B0A70_04440</name>
    <name evidence="2" type="ORF">SAMN05421796_101465</name>
</gene>
<evidence type="ECO:0008006" key="5">
    <source>
        <dbReference type="Google" id="ProtNLM"/>
    </source>
</evidence>
<reference evidence="1 4" key="1">
    <citation type="submission" date="2016-11" db="EMBL/GenBank/DDBJ databases">
        <title>Whole genomes of Flavobacteriaceae.</title>
        <authorList>
            <person name="Stine C."/>
            <person name="Li C."/>
            <person name="Tadesse D."/>
        </authorList>
    </citation>
    <scope>NUCLEOTIDE SEQUENCE [LARGE SCALE GENOMIC DNA]</scope>
    <source>
        <strain evidence="1 4">DSM 21068</strain>
    </source>
</reference>
<sequence>MKKLFYFILLVAGLSSIHSCKDLVDEEGNPLLDLNDNTGLIGPRSLFREITNSDTIAEYRYNGLLLSKALTKGKRTKSVTDLMWSGDKISKITFYGFLDEDKNGTLDNDSVAYTQLLTYGAGGRLTIIAENRISYVKTVPPGSTIPVLPWVVSKKYKKLYNLEYATGTDKLSKITMKNGEEITGVNFDYTTYSVSNYTYTGDNISKVERNYGPMTGGTMGTATEKYKYEYFTFDSQINPHTLLPFAYKVSSLLATRVNDEKSQSLSINNPRRLTVTDMMVPIPTPIVFTTNYAYDLQTYMTRGFGINYIYKPQ</sequence>
<accession>A0A1N7KD33</accession>
<dbReference type="EMBL" id="FTOJ01000001">
    <property type="protein sequence ID" value="SIS59462.1"/>
    <property type="molecule type" value="Genomic_DNA"/>
</dbReference>
<protein>
    <recommendedName>
        <fullName evidence="5">DUF4595 domain-containing protein</fullName>
    </recommendedName>
</protein>
<organism evidence="2 3">
    <name type="scientific">Chryseobacterium piscicola</name>
    <dbReference type="NCBI Taxonomy" id="551459"/>
    <lineage>
        <taxon>Bacteria</taxon>
        <taxon>Pseudomonadati</taxon>
        <taxon>Bacteroidota</taxon>
        <taxon>Flavobacteriia</taxon>
        <taxon>Flavobacteriales</taxon>
        <taxon>Weeksellaceae</taxon>
        <taxon>Chryseobacterium group</taxon>
        <taxon>Chryseobacterium</taxon>
    </lineage>
</organism>
<dbReference type="Proteomes" id="UP000186246">
    <property type="component" value="Unassembled WGS sequence"/>
</dbReference>